<organism evidence="2 3">
    <name type="scientific">Lentinula lateritia</name>
    <dbReference type="NCBI Taxonomy" id="40482"/>
    <lineage>
        <taxon>Eukaryota</taxon>
        <taxon>Fungi</taxon>
        <taxon>Dikarya</taxon>
        <taxon>Basidiomycota</taxon>
        <taxon>Agaricomycotina</taxon>
        <taxon>Agaricomycetes</taxon>
        <taxon>Agaricomycetidae</taxon>
        <taxon>Agaricales</taxon>
        <taxon>Marasmiineae</taxon>
        <taxon>Omphalotaceae</taxon>
        <taxon>Lentinula</taxon>
    </lineage>
</organism>
<name>A0ABQ8VUC7_9AGAR</name>
<evidence type="ECO:0000313" key="3">
    <source>
        <dbReference type="Proteomes" id="UP001150217"/>
    </source>
</evidence>
<evidence type="ECO:0000313" key="2">
    <source>
        <dbReference type="EMBL" id="KAJ4499978.1"/>
    </source>
</evidence>
<comment type="caution">
    <text evidence="2">The sequence shown here is derived from an EMBL/GenBank/DDBJ whole genome shotgun (WGS) entry which is preliminary data.</text>
</comment>
<sequence length="541" mass="59456">MFPITSYFQRKTKKENVNPPKKRKQILSDDDEISLQPSGSSKKVKVDAPRRQQLSNRTKSLNKEGFSAAASSSTSASHTETISRRTPPHHHYATPQSLARASNTGYTSDSIIDLTTGPSSSTQPQRDTNANPFLIQTPRPLPSMIVQPAPASSIHPPKASSPRHFKAAGAFYSEMTSSSLPSIRQALSRSLVTTTPNTPKRSNHTTEIVPATPESPLLRLPIVPDESSHLSVPSSQNQEAEMDFLVNRKHKALTPDATNKLDDLSQVPTSQSQEVEIDLHVHRKDVSLAANATTGDELFDLSQVPTSQSQEVEVDLSIYRKYNAKEHHSAHPPSDEIVPCSQSQDFDGIFLEAVSPRRKRVLRELEQARQVATATDLSSGSGSRTSPTKCDESQSIFHSPVEVQSMTDEAVKSPMLSHENIIPYAAQEAISESPNIERPESNHAMVPINDEDIQSLFEIGLPSMPPSQAASVTESDSGDEQWMLRGLNTDARRPVLTSEVSRDSVRPLTQSEVQSWQTDVSAYSYPRDVLDFLDMLEGGPD</sequence>
<protein>
    <submittedName>
        <fullName evidence="2">Uncharacterized protein</fullName>
    </submittedName>
</protein>
<accession>A0ABQ8VUC7</accession>
<dbReference type="Proteomes" id="UP001150217">
    <property type="component" value="Unassembled WGS sequence"/>
</dbReference>
<feature type="compositionally biased region" description="Polar residues" evidence="1">
    <location>
        <begin position="94"/>
        <end position="110"/>
    </location>
</feature>
<feature type="compositionally biased region" description="Low complexity" evidence="1">
    <location>
        <begin position="67"/>
        <end position="77"/>
    </location>
</feature>
<feature type="region of interest" description="Disordered" evidence="1">
    <location>
        <begin position="370"/>
        <end position="396"/>
    </location>
</feature>
<evidence type="ECO:0000256" key="1">
    <source>
        <dbReference type="SAM" id="MobiDB-lite"/>
    </source>
</evidence>
<gene>
    <name evidence="2" type="ORF">C8R41DRAFT_570326</name>
</gene>
<proteinExistence type="predicted"/>
<keyword evidence="3" id="KW-1185">Reference proteome</keyword>
<reference evidence="2" key="1">
    <citation type="submission" date="2022-08" db="EMBL/GenBank/DDBJ databases">
        <title>A Global Phylogenomic Analysis of the Shiitake Genus Lentinula.</title>
        <authorList>
            <consortium name="DOE Joint Genome Institute"/>
            <person name="Sierra-Patev S."/>
            <person name="Min B."/>
            <person name="Naranjo-Ortiz M."/>
            <person name="Looney B."/>
            <person name="Konkel Z."/>
            <person name="Slot J.C."/>
            <person name="Sakamoto Y."/>
            <person name="Steenwyk J.L."/>
            <person name="Rokas A."/>
            <person name="Carro J."/>
            <person name="Camarero S."/>
            <person name="Ferreira P."/>
            <person name="Molpeceres G."/>
            <person name="Ruiz-Duenas F.J."/>
            <person name="Serrano A."/>
            <person name="Henrissat B."/>
            <person name="Drula E."/>
            <person name="Hughes K.W."/>
            <person name="Mata J.L."/>
            <person name="Ishikawa N.K."/>
            <person name="Vargas-Isla R."/>
            <person name="Ushijima S."/>
            <person name="Smith C.A."/>
            <person name="Ahrendt S."/>
            <person name="Andreopoulos W."/>
            <person name="He G."/>
            <person name="Labutti K."/>
            <person name="Lipzen A."/>
            <person name="Ng V."/>
            <person name="Riley R."/>
            <person name="Sandor L."/>
            <person name="Barry K."/>
            <person name="Martinez A.T."/>
            <person name="Xiao Y."/>
            <person name="Gibbons J.G."/>
            <person name="Terashima K."/>
            <person name="Grigoriev I.V."/>
            <person name="Hibbett D.S."/>
        </authorList>
    </citation>
    <scope>NUCLEOTIDE SEQUENCE</scope>
    <source>
        <strain evidence="2">RHP3577 ss4</strain>
    </source>
</reference>
<dbReference type="EMBL" id="JANVFT010000008">
    <property type="protein sequence ID" value="KAJ4499978.1"/>
    <property type="molecule type" value="Genomic_DNA"/>
</dbReference>
<feature type="compositionally biased region" description="Polar residues" evidence="1">
    <location>
        <begin position="116"/>
        <end position="131"/>
    </location>
</feature>
<feature type="region of interest" description="Disordered" evidence="1">
    <location>
        <begin position="1"/>
        <end position="137"/>
    </location>
</feature>